<evidence type="ECO:0000313" key="11">
    <source>
        <dbReference type="Proteomes" id="UP000255335"/>
    </source>
</evidence>
<dbReference type="SUPFAM" id="SSF53633">
    <property type="entry name" value="Carbamate kinase-like"/>
    <property type="match status" value="1"/>
</dbReference>
<dbReference type="GO" id="GO:0005524">
    <property type="term" value="F:ATP binding"/>
    <property type="evidence" value="ECO:0007669"/>
    <property type="project" value="UniProtKB-KW"/>
</dbReference>
<keyword evidence="2 8" id="KW-0028">Amino-acid biosynthesis</keyword>
<dbReference type="Gene3D" id="3.40.1160.10">
    <property type="entry name" value="Acetylglutamate kinase-like"/>
    <property type="match status" value="1"/>
</dbReference>
<evidence type="ECO:0000256" key="2">
    <source>
        <dbReference type="ARBA" id="ARBA00022605"/>
    </source>
</evidence>
<keyword evidence="1 8" id="KW-0963">Cytoplasm</keyword>
<evidence type="ECO:0000256" key="8">
    <source>
        <dbReference type="HAMAP-Rule" id="MF_00456"/>
    </source>
</evidence>
<dbReference type="InterPro" id="IPR036393">
    <property type="entry name" value="AceGlu_kinase-like_sf"/>
</dbReference>
<comment type="function">
    <text evidence="8">Catalyzes the transfer of a phosphate group to glutamate to form L-glutamate 5-phosphate.</text>
</comment>
<comment type="pathway">
    <text evidence="8">Amino-acid biosynthesis; L-proline biosynthesis; L-glutamate 5-semialdehyde from L-glutamate: step 1/2.</text>
</comment>
<keyword evidence="7 8" id="KW-0067">ATP-binding</keyword>
<dbReference type="Pfam" id="PF00696">
    <property type="entry name" value="AA_kinase"/>
    <property type="match status" value="1"/>
</dbReference>
<feature type="binding site" evidence="8">
    <location>
        <position position="144"/>
    </location>
    <ligand>
        <name>substrate</name>
    </ligand>
</feature>
<evidence type="ECO:0000256" key="5">
    <source>
        <dbReference type="ARBA" id="ARBA00022741"/>
    </source>
</evidence>
<comment type="catalytic activity">
    <reaction evidence="8">
        <text>L-glutamate + ATP = L-glutamyl 5-phosphate + ADP</text>
        <dbReference type="Rhea" id="RHEA:14877"/>
        <dbReference type="ChEBI" id="CHEBI:29985"/>
        <dbReference type="ChEBI" id="CHEBI:30616"/>
        <dbReference type="ChEBI" id="CHEBI:58274"/>
        <dbReference type="ChEBI" id="CHEBI:456216"/>
        <dbReference type="EC" id="2.7.2.11"/>
    </reaction>
</comment>
<keyword evidence="3 8" id="KW-0641">Proline biosynthesis</keyword>
<name>A0A377JPQ4_9HELI</name>
<feature type="binding site" evidence="8">
    <location>
        <begin position="206"/>
        <end position="212"/>
    </location>
    <ligand>
        <name>ATP</name>
        <dbReference type="ChEBI" id="CHEBI:30616"/>
    </ligand>
</feature>
<dbReference type="InterPro" id="IPR041739">
    <property type="entry name" value="G5K_ProB"/>
</dbReference>
<organism evidence="10 11">
    <name type="scientific">Helicobacter cinaedi</name>
    <dbReference type="NCBI Taxonomy" id="213"/>
    <lineage>
        <taxon>Bacteria</taxon>
        <taxon>Pseudomonadati</taxon>
        <taxon>Campylobacterota</taxon>
        <taxon>Epsilonproteobacteria</taxon>
        <taxon>Campylobacterales</taxon>
        <taxon>Helicobacteraceae</taxon>
        <taxon>Helicobacter</taxon>
    </lineage>
</organism>
<dbReference type="PANTHER" id="PTHR43654">
    <property type="entry name" value="GLUTAMATE 5-KINASE"/>
    <property type="match status" value="1"/>
</dbReference>
<dbReference type="GO" id="GO:0055129">
    <property type="term" value="P:L-proline biosynthetic process"/>
    <property type="evidence" value="ECO:0007669"/>
    <property type="project" value="UniProtKB-UniRule"/>
</dbReference>
<sequence length="273" mass="29909">MHKPRIVIKIGSSNLCNGEMIDEGQINALAKLISEIKIRFDVILVSSGAVASGYTRVQLDKSTLQNKQALASIGQPLLMESYRKAFAQFDIPTAQILLAGHDFDSRKSTAFARNTIDALLANNALPIINENDAIATSEIIFGDNDRLSAHAAYYFGAKLLAILSDIDGYFDKNPHTDSTAKLLSQVHTIPQNALNQSHTPHSSFATGGIVTKLMAADFLLQRHCMMFLSHGRKLDVLKNFLLHNTQDSGTLFCPEDSKGLQELDTPKSLKQKA</sequence>
<accession>A0A377JPQ4</accession>
<dbReference type="EMBL" id="UGHZ01000001">
    <property type="protein sequence ID" value="STP09751.1"/>
    <property type="molecule type" value="Genomic_DNA"/>
</dbReference>
<reference evidence="10 11" key="1">
    <citation type="submission" date="2018-06" db="EMBL/GenBank/DDBJ databases">
        <authorList>
            <consortium name="Pathogen Informatics"/>
            <person name="Doyle S."/>
        </authorList>
    </citation>
    <scope>NUCLEOTIDE SEQUENCE [LARGE SCALE GENOMIC DNA]</scope>
    <source>
        <strain evidence="10 11">NCTC12221</strain>
    </source>
</reference>
<keyword evidence="6 8" id="KW-0418">Kinase</keyword>
<dbReference type="GO" id="GO:0004349">
    <property type="term" value="F:glutamate 5-kinase activity"/>
    <property type="evidence" value="ECO:0007669"/>
    <property type="project" value="UniProtKB-UniRule"/>
</dbReference>
<dbReference type="InterPro" id="IPR005715">
    <property type="entry name" value="Glu_5kinase/COase_Synthase"/>
</dbReference>
<evidence type="ECO:0000256" key="4">
    <source>
        <dbReference type="ARBA" id="ARBA00022679"/>
    </source>
</evidence>
<evidence type="ECO:0000256" key="6">
    <source>
        <dbReference type="ARBA" id="ARBA00022777"/>
    </source>
</evidence>
<dbReference type="NCBIfam" id="TIGR01027">
    <property type="entry name" value="proB"/>
    <property type="match status" value="1"/>
</dbReference>
<protein>
    <recommendedName>
        <fullName evidence="8">Glutamate 5-kinase</fullName>
        <ecNumber evidence="8">2.7.2.11</ecNumber>
    </recommendedName>
    <alternativeName>
        <fullName evidence="8">Gamma-glutamyl kinase</fullName>
        <shortName evidence="8">GK</shortName>
    </alternativeName>
</protein>
<dbReference type="RefSeq" id="WP_115026368.1">
    <property type="nucleotide sequence ID" value="NZ_UGHZ01000001.1"/>
</dbReference>
<dbReference type="InterPro" id="IPR011529">
    <property type="entry name" value="Glu_5kinase"/>
</dbReference>
<feature type="domain" description="Aspartate/glutamate/uridylate kinase" evidence="9">
    <location>
        <begin position="5"/>
        <end position="223"/>
    </location>
</feature>
<evidence type="ECO:0000256" key="7">
    <source>
        <dbReference type="ARBA" id="ARBA00022840"/>
    </source>
</evidence>
<dbReference type="HAMAP" id="MF_00456">
    <property type="entry name" value="ProB"/>
    <property type="match status" value="1"/>
</dbReference>
<dbReference type="Proteomes" id="UP000255335">
    <property type="component" value="Unassembled WGS sequence"/>
</dbReference>
<dbReference type="InterPro" id="IPR001048">
    <property type="entry name" value="Asp/Glu/Uridylate_kinase"/>
</dbReference>
<evidence type="ECO:0000259" key="9">
    <source>
        <dbReference type="Pfam" id="PF00696"/>
    </source>
</evidence>
<evidence type="ECO:0000256" key="3">
    <source>
        <dbReference type="ARBA" id="ARBA00022650"/>
    </source>
</evidence>
<feature type="binding site" evidence="8">
    <location>
        <begin position="164"/>
        <end position="165"/>
    </location>
    <ligand>
        <name>ATP</name>
        <dbReference type="ChEBI" id="CHEBI:30616"/>
    </ligand>
</feature>
<dbReference type="PIRSF" id="PIRSF000729">
    <property type="entry name" value="GK"/>
    <property type="match status" value="1"/>
</dbReference>
<dbReference type="PROSITE" id="PS00902">
    <property type="entry name" value="GLUTAMATE_5_KINASE"/>
    <property type="match status" value="1"/>
</dbReference>
<comment type="subcellular location">
    <subcellularLocation>
        <location evidence="8">Cytoplasm</location>
    </subcellularLocation>
</comment>
<feature type="binding site" evidence="8">
    <location>
        <position position="47"/>
    </location>
    <ligand>
        <name>substrate</name>
    </ligand>
</feature>
<keyword evidence="4 8" id="KW-0808">Transferase</keyword>
<dbReference type="CDD" id="cd04242">
    <property type="entry name" value="AAK_G5K_ProB"/>
    <property type="match status" value="1"/>
</dbReference>
<dbReference type="InterPro" id="IPR001057">
    <property type="entry name" value="Glu/AcGlu_kinase"/>
</dbReference>
<dbReference type="GO" id="GO:0005829">
    <property type="term" value="C:cytosol"/>
    <property type="evidence" value="ECO:0007669"/>
    <property type="project" value="TreeGrafter"/>
</dbReference>
<dbReference type="PRINTS" id="PR00474">
    <property type="entry name" value="GLU5KINASE"/>
</dbReference>
<dbReference type="InterPro" id="IPR019797">
    <property type="entry name" value="Glutamate_5-kinase_CS"/>
</dbReference>
<evidence type="ECO:0000256" key="1">
    <source>
        <dbReference type="ARBA" id="ARBA00022490"/>
    </source>
</evidence>
<dbReference type="EC" id="2.7.2.11" evidence="8"/>
<evidence type="ECO:0000313" key="10">
    <source>
        <dbReference type="EMBL" id="STP09751.1"/>
    </source>
</evidence>
<proteinExistence type="inferred from homology"/>
<comment type="similarity">
    <text evidence="8">Belongs to the glutamate 5-kinase family.</text>
</comment>
<dbReference type="FunFam" id="3.40.1160.10:FF:000006">
    <property type="entry name" value="Glutamate 5-kinase"/>
    <property type="match status" value="1"/>
</dbReference>
<dbReference type="AlphaFoldDB" id="A0A377JPQ4"/>
<dbReference type="PANTHER" id="PTHR43654:SF3">
    <property type="entry name" value="GLUTAMATE 5-KINASE"/>
    <property type="match status" value="1"/>
</dbReference>
<dbReference type="UniPathway" id="UPA00098">
    <property type="reaction ID" value="UER00359"/>
</dbReference>
<feature type="binding site" evidence="8">
    <location>
        <position position="132"/>
    </location>
    <ligand>
        <name>substrate</name>
    </ligand>
</feature>
<keyword evidence="5 8" id="KW-0547">Nucleotide-binding</keyword>
<gene>
    <name evidence="8 10" type="primary">proB</name>
    <name evidence="10" type="ORF">NCTC12221_01197</name>
</gene>
<feature type="binding site" evidence="8">
    <location>
        <position position="9"/>
    </location>
    <ligand>
        <name>ATP</name>
        <dbReference type="ChEBI" id="CHEBI:30616"/>
    </ligand>
</feature>